<comment type="subunit">
    <text evidence="2 5">Homopentamer.</text>
</comment>
<keyword evidence="4 5" id="KW-0975">Bacterial flagellum</keyword>
<dbReference type="InterPro" id="IPR040026">
    <property type="entry name" value="FliD"/>
</dbReference>
<comment type="function">
    <text evidence="5">Required for morphogenesis and for the elongation of the flagellar filament by facilitating polymerization of the flagellin monomers at the tip of growing filament. Forms a capping structure, which prevents flagellin subunits (transported through the central channel of the flagellum) from leaking out without polymerization at the distal end.</text>
</comment>
<dbReference type="OrthoDB" id="5980200at2"/>
<dbReference type="Pfam" id="PF02465">
    <property type="entry name" value="FliD_N"/>
    <property type="match status" value="1"/>
</dbReference>
<feature type="domain" description="Flagellar hook-associated protein 2 C-terminal" evidence="7">
    <location>
        <begin position="220"/>
        <end position="446"/>
    </location>
</feature>
<dbReference type="Proteomes" id="UP000194161">
    <property type="component" value="Chromosome"/>
</dbReference>
<evidence type="ECO:0000259" key="7">
    <source>
        <dbReference type="Pfam" id="PF07195"/>
    </source>
</evidence>
<dbReference type="InterPro" id="IPR010809">
    <property type="entry name" value="FliD_C"/>
</dbReference>
<evidence type="ECO:0000256" key="3">
    <source>
        <dbReference type="ARBA" id="ARBA00023054"/>
    </source>
</evidence>
<accession>A0A1W6ZAL8</accession>
<dbReference type="GO" id="GO:0005576">
    <property type="term" value="C:extracellular region"/>
    <property type="evidence" value="ECO:0007669"/>
    <property type="project" value="UniProtKB-SubCell"/>
</dbReference>
<evidence type="ECO:0000313" key="9">
    <source>
        <dbReference type="Proteomes" id="UP000194161"/>
    </source>
</evidence>
<name>A0A1W6ZAL8_9BORD</name>
<organism evidence="8 9">
    <name type="scientific">Bordetella genomosp. 13</name>
    <dbReference type="NCBI Taxonomy" id="463040"/>
    <lineage>
        <taxon>Bacteria</taxon>
        <taxon>Pseudomonadati</taxon>
        <taxon>Pseudomonadota</taxon>
        <taxon>Betaproteobacteria</taxon>
        <taxon>Burkholderiales</taxon>
        <taxon>Alcaligenaceae</taxon>
        <taxon>Bordetella</taxon>
    </lineage>
</organism>
<dbReference type="PANTHER" id="PTHR30288">
    <property type="entry name" value="FLAGELLAR CAP/ASSEMBLY PROTEIN FLID"/>
    <property type="match status" value="1"/>
</dbReference>
<evidence type="ECO:0000256" key="4">
    <source>
        <dbReference type="ARBA" id="ARBA00023143"/>
    </source>
</evidence>
<dbReference type="InterPro" id="IPR003481">
    <property type="entry name" value="FliD_N"/>
</dbReference>
<keyword evidence="3 5" id="KW-0175">Coiled coil</keyword>
<comment type="subcellular location">
    <subcellularLocation>
        <location evidence="5">Secreted</location>
    </subcellularLocation>
    <subcellularLocation>
        <location evidence="5">Bacterial flagellum</location>
    </subcellularLocation>
</comment>
<evidence type="ECO:0000256" key="1">
    <source>
        <dbReference type="ARBA" id="ARBA00009764"/>
    </source>
</evidence>
<dbReference type="RefSeq" id="WP_086078051.1">
    <property type="nucleotide sequence ID" value="NZ_CP021111.1"/>
</dbReference>
<dbReference type="GO" id="GO:0071973">
    <property type="term" value="P:bacterial-type flagellum-dependent cell motility"/>
    <property type="evidence" value="ECO:0007669"/>
    <property type="project" value="TreeGrafter"/>
</dbReference>
<dbReference type="STRING" id="463040.CAL15_07765"/>
<dbReference type="KEGG" id="bgm:CAL15_07765"/>
<dbReference type="AlphaFoldDB" id="A0A1W6ZAL8"/>
<evidence type="ECO:0000256" key="2">
    <source>
        <dbReference type="ARBA" id="ARBA00011255"/>
    </source>
</evidence>
<feature type="domain" description="Flagellar hook-associated protein 2 N-terminal" evidence="6">
    <location>
        <begin position="12"/>
        <end position="106"/>
    </location>
</feature>
<protein>
    <recommendedName>
        <fullName evidence="5">Flagellar hook-associated protein 2</fullName>
        <shortName evidence="5">HAP2</shortName>
    </recommendedName>
    <alternativeName>
        <fullName evidence="5">Flagellar cap protein</fullName>
    </alternativeName>
</protein>
<keyword evidence="9" id="KW-1185">Reference proteome</keyword>
<evidence type="ECO:0000259" key="6">
    <source>
        <dbReference type="Pfam" id="PF02465"/>
    </source>
</evidence>
<dbReference type="GO" id="GO:0009421">
    <property type="term" value="C:bacterial-type flagellum filament cap"/>
    <property type="evidence" value="ECO:0007669"/>
    <property type="project" value="InterPro"/>
</dbReference>
<dbReference type="PANTHER" id="PTHR30288:SF0">
    <property type="entry name" value="FLAGELLAR HOOK-ASSOCIATED PROTEIN 2"/>
    <property type="match status" value="1"/>
</dbReference>
<dbReference type="GO" id="GO:0009424">
    <property type="term" value="C:bacterial-type flagellum hook"/>
    <property type="evidence" value="ECO:0007669"/>
    <property type="project" value="UniProtKB-UniRule"/>
</dbReference>
<comment type="similarity">
    <text evidence="1 5">Belongs to the FliD family.</text>
</comment>
<gene>
    <name evidence="8" type="ORF">CAL15_07765</name>
</gene>
<feature type="coiled-coil region" evidence="5">
    <location>
        <begin position="403"/>
        <end position="430"/>
    </location>
</feature>
<dbReference type="Pfam" id="PF07195">
    <property type="entry name" value="FliD_C"/>
    <property type="match status" value="1"/>
</dbReference>
<sequence>MATITSLGAGTSLDLETILKGLQDANQTTLDGITARQKSYEVKISSFSQLQSSVQSVLDASNALADSKTLNAVKSSVTGKGVSLTTQAGAAPGQYSVTVDRLAKSQRLQSAAVDRTENHGSGGTIEIELRNGDKSTITLEENTSLEEVAKAINASDEAGVYATVINNGSGGSHLMLTSKQTGVDNAVTKITVTGNDGDLDQILSYDAATTGGGLTQTQEANDAELTINGIDVTSSGNSISDVIDGVTINLAADVEEGSTVTIDITHDAAALSGAVTKFVNAYNSLQTTIYNLTKFDVEAETQSALTGDSTARGIQTSLAAALQVVSDEGTVRTLAQLGITINPEKVGGAGGTLSIDQTKLDEALKENPGDVARLLAGPNGLSASIKKATDSMLGAEGSIATRQDGLRNTVDSLQEQHDNTEARLEGELDIMRAQFVNLSVLVAQMESTSSYLTQQFANMSSSQNR</sequence>
<keyword evidence="5" id="KW-0964">Secreted</keyword>
<dbReference type="GO" id="GO:0007155">
    <property type="term" value="P:cell adhesion"/>
    <property type="evidence" value="ECO:0007669"/>
    <property type="project" value="InterPro"/>
</dbReference>
<evidence type="ECO:0000256" key="5">
    <source>
        <dbReference type="RuleBase" id="RU362066"/>
    </source>
</evidence>
<proteinExistence type="inferred from homology"/>
<dbReference type="EMBL" id="CP021111">
    <property type="protein sequence ID" value="ARP94285.1"/>
    <property type="molecule type" value="Genomic_DNA"/>
</dbReference>
<reference evidence="8 9" key="1">
    <citation type="submission" date="2017-05" db="EMBL/GenBank/DDBJ databases">
        <title>Complete and WGS of Bordetella genogroups.</title>
        <authorList>
            <person name="Spilker T."/>
            <person name="LiPuma J."/>
        </authorList>
    </citation>
    <scope>NUCLEOTIDE SEQUENCE [LARGE SCALE GENOMIC DNA]</scope>
    <source>
        <strain evidence="8 9">AU7206</strain>
    </source>
</reference>
<evidence type="ECO:0000313" key="8">
    <source>
        <dbReference type="EMBL" id="ARP94285.1"/>
    </source>
</evidence>